<accession>A0ABM8DZE0</accession>
<feature type="transmembrane region" description="Helical" evidence="1">
    <location>
        <begin position="233"/>
        <end position="253"/>
    </location>
</feature>
<sequence length="526" mass="53689">MVATLVRLRLLVLANSLRRSTWQLVATVVGGLYALGLLALAVVGLIALGAFGSRALTSTIIVLAGTAVTAGWVVFPLLLSGIDQTLEPARLAQFPLRMRTLLIALTLAGLVGIPGIVTSLAGLSTALAWVRMPAAAAAAVVCAAIGVVTAVVASRTVTAATAGLQSSRRVRELGGVLILIPLFLLGPILIGLIEGIENSAEALPAVATALGWTPVGAAWAVPGAIAAGDVGGAVLRLLIAVATLVVLVAVWRAGLARAMVSRSDASARPVSRGALGVFGRVPQTPAGAVMARCLTYWRRDPRYARQLIVVPLVPLLLWFYAVLTETADLVMWSGPLIGFTLALTLATDISYDGTAFATHVIDGVRGRDDRAGRVAALAVFAIPFTIVLAVVGVALGGAWAHLPALMGLSLGSLLTGFGVVSVSSARFVMAVPEAGGNPFRSAPGASLTTGLQIFVVWGIVLALLVPTIALVVADLFIGGALYGWAALGCGVVTGALVMVGGIRAGGALLDRTAPSLLVQLRRLRGA</sequence>
<keyword evidence="1" id="KW-1133">Transmembrane helix</keyword>
<keyword evidence="1" id="KW-0472">Membrane</keyword>
<feature type="transmembrane region" description="Helical" evidence="1">
    <location>
        <begin position="102"/>
        <end position="123"/>
    </location>
</feature>
<keyword evidence="3" id="KW-1185">Reference proteome</keyword>
<dbReference type="RefSeq" id="WP_263798507.1">
    <property type="nucleotide sequence ID" value="NZ_AP027141.1"/>
</dbReference>
<feature type="transmembrane region" description="Helical" evidence="1">
    <location>
        <begin position="173"/>
        <end position="193"/>
    </location>
</feature>
<feature type="transmembrane region" description="Helical" evidence="1">
    <location>
        <begin position="374"/>
        <end position="399"/>
    </location>
</feature>
<organism evidence="2 3">
    <name type="scientific">Microbacterium terricola</name>
    <dbReference type="NCBI Taxonomy" id="344163"/>
    <lineage>
        <taxon>Bacteria</taxon>
        <taxon>Bacillati</taxon>
        <taxon>Actinomycetota</taxon>
        <taxon>Actinomycetes</taxon>
        <taxon>Micrococcales</taxon>
        <taxon>Microbacteriaceae</taxon>
        <taxon>Microbacterium</taxon>
    </lineage>
</organism>
<feature type="transmembrane region" description="Helical" evidence="1">
    <location>
        <begin position="479"/>
        <end position="502"/>
    </location>
</feature>
<dbReference type="EMBL" id="AP027141">
    <property type="protein sequence ID" value="BDV30906.1"/>
    <property type="molecule type" value="Genomic_DNA"/>
</dbReference>
<proteinExistence type="predicted"/>
<dbReference type="Proteomes" id="UP001317779">
    <property type="component" value="Chromosome"/>
</dbReference>
<evidence type="ECO:0000256" key="1">
    <source>
        <dbReference type="SAM" id="Phobius"/>
    </source>
</evidence>
<name>A0ABM8DZE0_9MICO</name>
<evidence type="ECO:0000313" key="2">
    <source>
        <dbReference type="EMBL" id="BDV30906.1"/>
    </source>
</evidence>
<evidence type="ECO:0000313" key="3">
    <source>
        <dbReference type="Proteomes" id="UP001317779"/>
    </source>
</evidence>
<gene>
    <name evidence="2" type="ORF">Microterr_15660</name>
</gene>
<feature type="transmembrane region" description="Helical" evidence="1">
    <location>
        <begin position="307"/>
        <end position="323"/>
    </location>
</feature>
<feature type="transmembrane region" description="Helical" evidence="1">
    <location>
        <begin position="405"/>
        <end position="429"/>
    </location>
</feature>
<feature type="transmembrane region" description="Helical" evidence="1">
    <location>
        <begin position="60"/>
        <end position="82"/>
    </location>
</feature>
<protein>
    <recommendedName>
        <fullName evidence="4">Transporter</fullName>
    </recommendedName>
</protein>
<feature type="transmembrane region" description="Helical" evidence="1">
    <location>
        <begin position="20"/>
        <end position="48"/>
    </location>
</feature>
<evidence type="ECO:0008006" key="4">
    <source>
        <dbReference type="Google" id="ProtNLM"/>
    </source>
</evidence>
<feature type="transmembrane region" description="Helical" evidence="1">
    <location>
        <begin position="450"/>
        <end position="473"/>
    </location>
</feature>
<feature type="transmembrane region" description="Helical" evidence="1">
    <location>
        <begin position="135"/>
        <end position="153"/>
    </location>
</feature>
<keyword evidence="1" id="KW-0812">Transmembrane</keyword>
<reference evidence="2 3" key="1">
    <citation type="submission" date="2022-12" db="EMBL/GenBank/DDBJ databases">
        <title>Microbacterium terricola strain KV-448 chromosome, complete genome.</title>
        <authorList>
            <person name="Oshima T."/>
            <person name="Moriya T."/>
            <person name="Bessho Y."/>
        </authorList>
    </citation>
    <scope>NUCLEOTIDE SEQUENCE [LARGE SCALE GENOMIC DNA]</scope>
    <source>
        <strain evidence="2 3">KV-448</strain>
    </source>
</reference>